<evidence type="ECO:0000313" key="5">
    <source>
        <dbReference type="Proteomes" id="UP000251571"/>
    </source>
</evidence>
<evidence type="ECO:0000313" key="3">
    <source>
        <dbReference type="EMBL" id="SSA49217.1"/>
    </source>
</evidence>
<dbReference type="AlphaFoldDB" id="A0A2Y9B2N9"/>
<feature type="region of interest" description="Disordered" evidence="1">
    <location>
        <begin position="114"/>
        <end position="237"/>
    </location>
</feature>
<dbReference type="Proteomes" id="UP000251571">
    <property type="component" value="Unassembled WGS sequence"/>
</dbReference>
<gene>
    <name evidence="2" type="ORF">BCF38_10981</name>
    <name evidence="3" type="ORF">SAMN05421539_10981</name>
</gene>
<keyword evidence="4" id="KW-1185">Reference proteome</keyword>
<feature type="compositionally biased region" description="Low complexity" evidence="1">
    <location>
        <begin position="22"/>
        <end position="32"/>
    </location>
</feature>
<protein>
    <submittedName>
        <fullName evidence="3">Uncharacterized protein</fullName>
    </submittedName>
</protein>
<dbReference type="EMBL" id="QGDJ01000009">
    <property type="protein sequence ID" value="PWJ16196.1"/>
    <property type="molecule type" value="Genomic_DNA"/>
</dbReference>
<feature type="compositionally biased region" description="Low complexity" evidence="1">
    <location>
        <begin position="49"/>
        <end position="60"/>
    </location>
</feature>
<sequence length="237" mass="26019">MKPSYATPIGCVCARTAPHPVDAQAAEPPASDAAHRRIGTAPRRPPAPTALARPRGATRPAARRAHSGGRRTMEFSLTLSSDPPKQDDVVTHGLIFTPPELHSAKSFAVDVTRQVHRHPHPARRPDRPRSSRAAPRPAARPGREFAYRRPRIRCPYPSLKRRSRSSRAHSCPPWPGPTHRTGKSRPTRRERGGAPRRHDRGSSRVTVARTGAAASRRAVPHSRGSARRDTSHQPPTD</sequence>
<accession>A0A2Y9B2N9</accession>
<organism evidence="3 5">
    <name type="scientific">Jannaschia seohaensis</name>
    <dbReference type="NCBI Taxonomy" id="475081"/>
    <lineage>
        <taxon>Bacteria</taxon>
        <taxon>Pseudomonadati</taxon>
        <taxon>Pseudomonadota</taxon>
        <taxon>Alphaproteobacteria</taxon>
        <taxon>Rhodobacterales</taxon>
        <taxon>Roseobacteraceae</taxon>
        <taxon>Jannaschia</taxon>
    </lineage>
</organism>
<evidence type="ECO:0000313" key="2">
    <source>
        <dbReference type="EMBL" id="PWJ16196.1"/>
    </source>
</evidence>
<dbReference type="Proteomes" id="UP000245839">
    <property type="component" value="Unassembled WGS sequence"/>
</dbReference>
<feature type="compositionally biased region" description="Low complexity" evidence="1">
    <location>
        <begin position="131"/>
        <end position="140"/>
    </location>
</feature>
<feature type="region of interest" description="Disordered" evidence="1">
    <location>
        <begin position="22"/>
        <end position="86"/>
    </location>
</feature>
<dbReference type="EMBL" id="UETC01000009">
    <property type="protein sequence ID" value="SSA49217.1"/>
    <property type="molecule type" value="Genomic_DNA"/>
</dbReference>
<proteinExistence type="predicted"/>
<evidence type="ECO:0000256" key="1">
    <source>
        <dbReference type="SAM" id="MobiDB-lite"/>
    </source>
</evidence>
<evidence type="ECO:0000313" key="4">
    <source>
        <dbReference type="Proteomes" id="UP000245839"/>
    </source>
</evidence>
<reference evidence="3 5" key="1">
    <citation type="submission" date="2016-10" db="EMBL/GenBank/DDBJ databases">
        <authorList>
            <person name="Cai Z."/>
        </authorList>
    </citation>
    <scope>NUCLEOTIDE SEQUENCE [LARGE SCALE GENOMIC DNA]</scope>
    <source>
        <strain evidence="3 5">DSM 25227</strain>
    </source>
</reference>
<name>A0A2Y9B2N9_9RHOB</name>
<reference evidence="2 4" key="2">
    <citation type="submission" date="2018-03" db="EMBL/GenBank/DDBJ databases">
        <title>Genomic Encyclopedia of Archaeal and Bacterial Type Strains, Phase II (KMG-II): from individual species to whole genera.</title>
        <authorList>
            <person name="Goeker M."/>
        </authorList>
    </citation>
    <scope>NUCLEOTIDE SEQUENCE [LARGE SCALE GENOMIC DNA]</scope>
    <source>
        <strain evidence="2 4">DSM 25227</strain>
    </source>
</reference>